<evidence type="ECO:0000256" key="1">
    <source>
        <dbReference type="SAM" id="MobiDB-lite"/>
    </source>
</evidence>
<dbReference type="OrthoDB" id="2272416at2759"/>
<comment type="caution">
    <text evidence="2">The sequence shown here is derived from an EMBL/GenBank/DDBJ whole genome shotgun (WGS) entry which is preliminary data.</text>
</comment>
<organism evidence="2 3">
    <name type="scientific">Parasponia andersonii</name>
    <name type="common">Sponia andersonii</name>
    <dbReference type="NCBI Taxonomy" id="3476"/>
    <lineage>
        <taxon>Eukaryota</taxon>
        <taxon>Viridiplantae</taxon>
        <taxon>Streptophyta</taxon>
        <taxon>Embryophyta</taxon>
        <taxon>Tracheophyta</taxon>
        <taxon>Spermatophyta</taxon>
        <taxon>Magnoliopsida</taxon>
        <taxon>eudicotyledons</taxon>
        <taxon>Gunneridae</taxon>
        <taxon>Pentapetalae</taxon>
        <taxon>rosids</taxon>
        <taxon>fabids</taxon>
        <taxon>Rosales</taxon>
        <taxon>Cannabaceae</taxon>
        <taxon>Parasponia</taxon>
    </lineage>
</organism>
<name>A0A2P5D6X3_PARAD</name>
<keyword evidence="3" id="KW-1185">Reference proteome</keyword>
<dbReference type="EMBL" id="JXTB01000058">
    <property type="protein sequence ID" value="PON69052.1"/>
    <property type="molecule type" value="Genomic_DNA"/>
</dbReference>
<gene>
    <name evidence="2" type="ORF">PanWU01x14_090770</name>
</gene>
<evidence type="ECO:0000313" key="3">
    <source>
        <dbReference type="Proteomes" id="UP000237105"/>
    </source>
</evidence>
<dbReference type="AlphaFoldDB" id="A0A2P5D6X3"/>
<evidence type="ECO:0000313" key="2">
    <source>
        <dbReference type="EMBL" id="PON69052.1"/>
    </source>
</evidence>
<dbReference type="Proteomes" id="UP000237105">
    <property type="component" value="Unassembled WGS sequence"/>
</dbReference>
<protein>
    <submittedName>
        <fullName evidence="2">Uncharacterized protein</fullName>
    </submittedName>
</protein>
<accession>A0A2P5D6X3</accession>
<proteinExistence type="predicted"/>
<sequence>MPPRRRITRQEPRAETPPPQQQAPDPLAGLYNALRVLLGLRMERNPEARQASFFKDFMKLNPPSFNGKPDPTSAKRWLRDVKRTFTTIGMSAEFQVIFATYKLTDGAINWWVTVKLTQDMTDIS</sequence>
<reference evidence="3" key="1">
    <citation type="submission" date="2016-06" db="EMBL/GenBank/DDBJ databases">
        <title>Parallel loss of symbiosis genes in relatives of nitrogen-fixing non-legume Parasponia.</title>
        <authorList>
            <person name="Van Velzen R."/>
            <person name="Holmer R."/>
            <person name="Bu F."/>
            <person name="Rutten L."/>
            <person name="Van Zeijl A."/>
            <person name="Liu W."/>
            <person name="Santuari L."/>
            <person name="Cao Q."/>
            <person name="Sharma T."/>
            <person name="Shen D."/>
            <person name="Roswanjaya Y."/>
            <person name="Wardhani T."/>
            <person name="Kalhor M.S."/>
            <person name="Jansen J."/>
            <person name="Van den Hoogen J."/>
            <person name="Gungor B."/>
            <person name="Hartog M."/>
            <person name="Hontelez J."/>
            <person name="Verver J."/>
            <person name="Yang W.-C."/>
            <person name="Schijlen E."/>
            <person name="Repin R."/>
            <person name="Schilthuizen M."/>
            <person name="Schranz E."/>
            <person name="Heidstra R."/>
            <person name="Miyata K."/>
            <person name="Fedorova E."/>
            <person name="Kohlen W."/>
            <person name="Bisseling T."/>
            <person name="Smit S."/>
            <person name="Geurts R."/>
        </authorList>
    </citation>
    <scope>NUCLEOTIDE SEQUENCE [LARGE SCALE GENOMIC DNA]</scope>
    <source>
        <strain evidence="3">cv. WU1-14</strain>
    </source>
</reference>
<feature type="region of interest" description="Disordered" evidence="1">
    <location>
        <begin position="1"/>
        <end position="26"/>
    </location>
</feature>